<dbReference type="InterPro" id="IPR005135">
    <property type="entry name" value="Endo/exonuclease/phosphatase"/>
</dbReference>
<dbReference type="InterPro" id="IPR036691">
    <property type="entry name" value="Endo/exonu/phosph_ase_sf"/>
</dbReference>
<name>A0A1M6MI49_9BACT</name>
<sequence length="263" mass="29298">MCRLVLSLIVLVLLPSCQTLPQPEFSPKQDSVKVVTYNVNVSGSGAEEVAKYLRKEDADIVYLQETHDQWEEYLCRHLGKLYTHAYFHSSRGAGGIAFLSKYPLKKLKVIEPERGWFPALAASVDTEIGELQLLNVHLRPPLSDEASVTVSAYYQSPEIHQAELAGFLKHMDGDKPLIVSGDFNENTTKAGVQYLLERGFRDALSGFDTKSETWRWKVSPGIAISNRYDHVIYSKALHCTGAKVTHLGASDHEPVTAVLIKAE</sequence>
<accession>A0A1M6MI49</accession>
<dbReference type="SUPFAM" id="SSF56219">
    <property type="entry name" value="DNase I-like"/>
    <property type="match status" value="1"/>
</dbReference>
<feature type="signal peptide" evidence="1">
    <location>
        <begin position="1"/>
        <end position="21"/>
    </location>
</feature>
<keyword evidence="1" id="KW-0732">Signal</keyword>
<dbReference type="Pfam" id="PF03372">
    <property type="entry name" value="Exo_endo_phos"/>
    <property type="match status" value="1"/>
</dbReference>
<reference evidence="3 4" key="1">
    <citation type="submission" date="2016-11" db="EMBL/GenBank/DDBJ databases">
        <authorList>
            <person name="Jaros S."/>
            <person name="Januszkiewicz K."/>
            <person name="Wedrychowicz H."/>
        </authorList>
    </citation>
    <scope>NUCLEOTIDE SEQUENCE [LARGE SCALE GENOMIC DNA]</scope>
    <source>
        <strain evidence="3 4">DSM 18772</strain>
    </source>
</reference>
<dbReference type="InterPro" id="IPR051916">
    <property type="entry name" value="GPI-anchor_lipid_remodeler"/>
</dbReference>
<dbReference type="InParanoid" id="A0A1M6MI49"/>
<dbReference type="GO" id="GO:0006506">
    <property type="term" value="P:GPI anchor biosynthetic process"/>
    <property type="evidence" value="ECO:0007669"/>
    <property type="project" value="TreeGrafter"/>
</dbReference>
<evidence type="ECO:0000313" key="3">
    <source>
        <dbReference type="EMBL" id="SHJ83155.1"/>
    </source>
</evidence>
<dbReference type="STRING" id="1123071.SAMN02745181_2742"/>
<keyword evidence="3" id="KW-0540">Nuclease</keyword>
<protein>
    <submittedName>
        <fullName evidence="3">Exonuclease III</fullName>
    </submittedName>
</protein>
<dbReference type="PANTHER" id="PTHR14859">
    <property type="entry name" value="CALCOFLUOR WHITE HYPERSENSITIVE PROTEIN PRECURSOR"/>
    <property type="match status" value="1"/>
</dbReference>
<feature type="chain" id="PRO_5012160977" evidence="1">
    <location>
        <begin position="22"/>
        <end position="263"/>
    </location>
</feature>
<keyword evidence="3" id="KW-0269">Exonuclease</keyword>
<dbReference type="Gene3D" id="3.60.10.10">
    <property type="entry name" value="Endonuclease/exonuclease/phosphatase"/>
    <property type="match status" value="1"/>
</dbReference>
<evidence type="ECO:0000256" key="1">
    <source>
        <dbReference type="SAM" id="SignalP"/>
    </source>
</evidence>
<evidence type="ECO:0000313" key="4">
    <source>
        <dbReference type="Proteomes" id="UP000184510"/>
    </source>
</evidence>
<dbReference type="Proteomes" id="UP000184510">
    <property type="component" value="Unassembled WGS sequence"/>
</dbReference>
<gene>
    <name evidence="3" type="ORF">SAMN02745181_2742</name>
</gene>
<organism evidence="3 4">
    <name type="scientific">Rubritalea squalenifaciens DSM 18772</name>
    <dbReference type="NCBI Taxonomy" id="1123071"/>
    <lineage>
        <taxon>Bacteria</taxon>
        <taxon>Pseudomonadati</taxon>
        <taxon>Verrucomicrobiota</taxon>
        <taxon>Verrucomicrobiia</taxon>
        <taxon>Verrucomicrobiales</taxon>
        <taxon>Rubritaleaceae</taxon>
        <taxon>Rubritalea</taxon>
    </lineage>
</organism>
<feature type="domain" description="Endonuclease/exonuclease/phosphatase" evidence="2">
    <location>
        <begin position="35"/>
        <end position="252"/>
    </location>
</feature>
<proteinExistence type="predicted"/>
<dbReference type="GO" id="GO:0004527">
    <property type="term" value="F:exonuclease activity"/>
    <property type="evidence" value="ECO:0007669"/>
    <property type="project" value="UniProtKB-KW"/>
</dbReference>
<dbReference type="AlphaFoldDB" id="A0A1M6MI49"/>
<dbReference type="EMBL" id="FQYR01000004">
    <property type="protein sequence ID" value="SHJ83155.1"/>
    <property type="molecule type" value="Genomic_DNA"/>
</dbReference>
<keyword evidence="4" id="KW-1185">Reference proteome</keyword>
<evidence type="ECO:0000259" key="2">
    <source>
        <dbReference type="Pfam" id="PF03372"/>
    </source>
</evidence>
<dbReference type="GO" id="GO:0016020">
    <property type="term" value="C:membrane"/>
    <property type="evidence" value="ECO:0007669"/>
    <property type="project" value="GOC"/>
</dbReference>
<dbReference type="PANTHER" id="PTHR14859:SF1">
    <property type="entry name" value="PGAP2-INTERACTING PROTEIN"/>
    <property type="match status" value="1"/>
</dbReference>
<keyword evidence="3" id="KW-0378">Hydrolase</keyword>